<dbReference type="Pfam" id="PF14251">
    <property type="entry name" value="PterinBD-DUF4346"/>
    <property type="match status" value="1"/>
</dbReference>
<evidence type="ECO:0000313" key="2">
    <source>
        <dbReference type="EMBL" id="SFM65524.1"/>
    </source>
</evidence>
<reference evidence="2 3" key="1">
    <citation type="submission" date="2016-10" db="EMBL/GenBank/DDBJ databases">
        <authorList>
            <person name="de Groot N.N."/>
        </authorList>
    </citation>
    <scope>NUCLEOTIDE SEQUENCE [LARGE SCALE GENOMIC DNA]</scope>
    <source>
        <strain evidence="2 3">DSM 9990</strain>
    </source>
</reference>
<name>A0A1I4SM66_9BACT</name>
<dbReference type="RefSeq" id="WP_093393991.1">
    <property type="nucleotide sequence ID" value="NZ_FOUU01000002.1"/>
</dbReference>
<dbReference type="EMBL" id="FOUU01000002">
    <property type="protein sequence ID" value="SFM65524.1"/>
    <property type="molecule type" value="Genomic_DNA"/>
</dbReference>
<gene>
    <name evidence="2" type="ORF">SAMN05660836_01043</name>
</gene>
<evidence type="ECO:0000259" key="1">
    <source>
        <dbReference type="Pfam" id="PF14251"/>
    </source>
</evidence>
<dbReference type="SUPFAM" id="SSF55831">
    <property type="entry name" value="Thymidylate synthase/dCMP hydroxymethylase"/>
    <property type="match status" value="1"/>
</dbReference>
<feature type="domain" description="DUF4346" evidence="1">
    <location>
        <begin position="417"/>
        <end position="493"/>
    </location>
</feature>
<keyword evidence="3" id="KW-1185">Reference proteome</keyword>
<evidence type="ECO:0000313" key="3">
    <source>
        <dbReference type="Proteomes" id="UP000199611"/>
    </source>
</evidence>
<protein>
    <submittedName>
        <fullName evidence="2">Thymidylate synthase</fullName>
    </submittedName>
</protein>
<dbReference type="InterPro" id="IPR036926">
    <property type="entry name" value="Thymidate_synth/dCMP_Mease_sf"/>
</dbReference>
<accession>A0A1I4SM66</accession>
<dbReference type="Proteomes" id="UP000199611">
    <property type="component" value="Unassembled WGS sequence"/>
</dbReference>
<dbReference type="OrthoDB" id="4029442at2"/>
<dbReference type="GO" id="GO:0016740">
    <property type="term" value="F:transferase activity"/>
    <property type="evidence" value="ECO:0007669"/>
    <property type="project" value="UniProtKB-KW"/>
</dbReference>
<dbReference type="InterPro" id="IPR025595">
    <property type="entry name" value="PterinBD-DUF4346"/>
</dbReference>
<dbReference type="AlphaFoldDB" id="A0A1I4SM66"/>
<organism evidence="2 3">
    <name type="scientific">Thermodesulforhabdus norvegica</name>
    <dbReference type="NCBI Taxonomy" id="39841"/>
    <lineage>
        <taxon>Bacteria</taxon>
        <taxon>Pseudomonadati</taxon>
        <taxon>Thermodesulfobacteriota</taxon>
        <taxon>Syntrophobacteria</taxon>
        <taxon>Syntrophobacterales</taxon>
        <taxon>Thermodesulforhabdaceae</taxon>
        <taxon>Thermodesulforhabdus</taxon>
    </lineage>
</organism>
<dbReference type="STRING" id="39841.SAMN05660836_01043"/>
<proteinExistence type="predicted"/>
<dbReference type="Gene3D" id="3.30.572.10">
    <property type="entry name" value="Thymidylate synthase/dCMP hydroxymethylase domain"/>
    <property type="match status" value="1"/>
</dbReference>
<sequence>MEDRQEFIPLYWKDQLVICNPYGTVGIITLWSATDYVINQLTRAGLSLNGQDSPVAVVGTLYGNGLRELLRNLLYNPQIDTLIIYGRNRSHSADELIAFFERGVEELDGVEIGYEPLDDGTIPKPVRILGTGRIIDNLVKPSDFVRKPKILFPGEPPDRAALDKVKEFISRYEKNPAPLPPRKVVPLPRMIVNHYPGNPRIHTIWADDPLTAWRDLIHRLYCFGRPVVLKKGRRRELQNVKVVVEKPEPVPEEDLRKHGFDPELLERYGRNFLDNLLPEDTSYSYGHRIRAYFGFDQIDRVVRRLRRDPEDRKCYVVLWDPARDLSEEVEGRPCLVSVFFRKFEDRLTLTATFRTHNALDAWLVNFYGLMALQKKVSHEVALAPGAITVISHSISIDEAEIDRAAMVASEREFRYRLDPMGYFRISLDGDAILVEYRTGDVTLKTYRHRKATRLQHEIARDAVISDINHAIYLGRQLERAERCLREGLPFEQD</sequence>